<keyword evidence="8" id="KW-1185">Reference proteome</keyword>
<reference evidence="7" key="1">
    <citation type="submission" date="2022-08" db="EMBL/GenBank/DDBJ databases">
        <authorList>
            <person name="Dzunkova M."/>
            <person name="La Clair J."/>
            <person name="Tyml T."/>
            <person name="Doud D."/>
            <person name="Schulz F."/>
            <person name="Piquer S."/>
            <person name="Porcel Sanchis D."/>
            <person name="Osborn A."/>
            <person name="Robinson D."/>
            <person name="Louie K.B."/>
            <person name="Bowen B.P."/>
            <person name="Bowers R."/>
            <person name="Lee J."/>
            <person name="Arnau Llombart V."/>
            <person name="Diaz Villanueva W."/>
            <person name="Gosliner T."/>
            <person name="Northen T."/>
            <person name="Cheng J.-F."/>
            <person name="Burkart M.D."/>
            <person name="Woyke T."/>
        </authorList>
    </citation>
    <scope>NUCLEOTIDE SEQUENCE</scope>
    <source>
        <strain evidence="7">Df01</strain>
    </source>
</reference>
<gene>
    <name evidence="7" type="ORF">NQX30_05470</name>
</gene>
<dbReference type="Pfam" id="PF00883">
    <property type="entry name" value="Peptidase_M17"/>
    <property type="match status" value="1"/>
</dbReference>
<dbReference type="PANTHER" id="PTHR11963">
    <property type="entry name" value="LEUCINE AMINOPEPTIDASE-RELATED"/>
    <property type="match status" value="1"/>
</dbReference>
<keyword evidence="2" id="KW-0031">Aminopeptidase</keyword>
<dbReference type="Proteomes" id="UP001168167">
    <property type="component" value="Unassembled WGS sequence"/>
</dbReference>
<accession>A0ABT7QM82</accession>
<dbReference type="InterPro" id="IPR000819">
    <property type="entry name" value="Peptidase_M17_C"/>
</dbReference>
<dbReference type="InterPro" id="IPR011356">
    <property type="entry name" value="Leucine_aapep/pepB"/>
</dbReference>
<sequence>MLVVNNDGWRQRAVEAATASGERLCVFPLPTDYKDKLKSNIADIKQCAEEGDADHILAALFLREFIEGTPPWLHLDLSTSSCKGGLGAAPGPETGFGAAWTFELLRQLANKKSKAL</sequence>
<proteinExistence type="inferred from homology"/>
<name>A0ABT7QM82_9GAMM</name>
<evidence type="ECO:0000256" key="4">
    <source>
        <dbReference type="ARBA" id="ARBA00022801"/>
    </source>
</evidence>
<protein>
    <recommendedName>
        <fullName evidence="6">Cytosol aminopeptidase domain-containing protein</fullName>
    </recommendedName>
</protein>
<feature type="domain" description="Cytosol aminopeptidase" evidence="6">
    <location>
        <begin position="3"/>
        <end position="98"/>
    </location>
</feature>
<dbReference type="PANTHER" id="PTHR11963:SF23">
    <property type="entry name" value="CYTOSOL AMINOPEPTIDASE"/>
    <property type="match status" value="1"/>
</dbReference>
<comment type="similarity">
    <text evidence="1">Belongs to the peptidase M17 family.</text>
</comment>
<keyword evidence="4" id="KW-0378">Hydrolase</keyword>
<evidence type="ECO:0000256" key="3">
    <source>
        <dbReference type="ARBA" id="ARBA00022670"/>
    </source>
</evidence>
<evidence type="ECO:0000313" key="7">
    <source>
        <dbReference type="EMBL" id="MDM5147815.1"/>
    </source>
</evidence>
<keyword evidence="5" id="KW-0464">Manganese</keyword>
<evidence type="ECO:0000256" key="5">
    <source>
        <dbReference type="ARBA" id="ARBA00023211"/>
    </source>
</evidence>
<evidence type="ECO:0000256" key="1">
    <source>
        <dbReference type="ARBA" id="ARBA00009528"/>
    </source>
</evidence>
<keyword evidence="3" id="KW-0645">Protease</keyword>
<comment type="caution">
    <text evidence="7">The sequence shown here is derived from an EMBL/GenBank/DDBJ whole genome shotgun (WGS) entry which is preliminary data.</text>
</comment>
<reference evidence="7" key="2">
    <citation type="journal article" date="2023" name="Microbiome">
        <title>Synthase-selected sorting approach identifies a beta-lactone synthase in a nudibranch symbiotic bacterium.</title>
        <authorList>
            <person name="Dzunkova M."/>
            <person name="La Clair J.J."/>
            <person name="Tyml T."/>
            <person name="Doud D."/>
            <person name="Schulz F."/>
            <person name="Piquer-Esteban S."/>
            <person name="Porcel Sanchis D."/>
            <person name="Osborn A."/>
            <person name="Robinson D."/>
            <person name="Louie K.B."/>
            <person name="Bowen B.P."/>
            <person name="Bowers R.M."/>
            <person name="Lee J."/>
            <person name="Arnau V."/>
            <person name="Diaz-Villanueva W."/>
            <person name="Stepanauskas R."/>
            <person name="Gosliner T."/>
            <person name="Date S.V."/>
            <person name="Northen T.R."/>
            <person name="Cheng J.F."/>
            <person name="Burkart M.D."/>
            <person name="Woyke T."/>
        </authorList>
    </citation>
    <scope>NUCLEOTIDE SEQUENCE</scope>
    <source>
        <strain evidence="7">Df01</strain>
    </source>
</reference>
<dbReference type="EMBL" id="JANQAO010000003">
    <property type="protein sequence ID" value="MDM5147815.1"/>
    <property type="molecule type" value="Genomic_DNA"/>
</dbReference>
<dbReference type="Gene3D" id="3.40.630.10">
    <property type="entry name" value="Zn peptidases"/>
    <property type="match status" value="1"/>
</dbReference>
<organism evidence="7 8">
    <name type="scientific">Candidatus Doriopsillibacter californiensis</name>
    <dbReference type="NCBI Taxonomy" id="2970740"/>
    <lineage>
        <taxon>Bacteria</taxon>
        <taxon>Pseudomonadati</taxon>
        <taxon>Pseudomonadota</taxon>
        <taxon>Gammaproteobacteria</taxon>
        <taxon>Candidatus Tethybacterales</taxon>
        <taxon>Candidatus Persebacteraceae</taxon>
        <taxon>Candidatus Doriopsillibacter</taxon>
    </lineage>
</organism>
<evidence type="ECO:0000259" key="6">
    <source>
        <dbReference type="Pfam" id="PF00883"/>
    </source>
</evidence>
<evidence type="ECO:0000256" key="2">
    <source>
        <dbReference type="ARBA" id="ARBA00022438"/>
    </source>
</evidence>
<dbReference type="SUPFAM" id="SSF53187">
    <property type="entry name" value="Zn-dependent exopeptidases"/>
    <property type="match status" value="1"/>
</dbReference>
<evidence type="ECO:0000313" key="8">
    <source>
        <dbReference type="Proteomes" id="UP001168167"/>
    </source>
</evidence>